<evidence type="ECO:0000256" key="5">
    <source>
        <dbReference type="ARBA" id="ARBA00022840"/>
    </source>
</evidence>
<dbReference type="EMBL" id="JBGUBD010000007">
    <property type="protein sequence ID" value="MFA9479106.1"/>
    <property type="molecule type" value="Genomic_DNA"/>
</dbReference>
<comment type="catalytic activity">
    <reaction evidence="7">
        <text>L-aspartate + L-glutamine + ATP + H2O = L-asparagine + L-glutamate + AMP + diphosphate + H(+)</text>
        <dbReference type="Rhea" id="RHEA:12228"/>
        <dbReference type="ChEBI" id="CHEBI:15377"/>
        <dbReference type="ChEBI" id="CHEBI:15378"/>
        <dbReference type="ChEBI" id="CHEBI:29985"/>
        <dbReference type="ChEBI" id="CHEBI:29991"/>
        <dbReference type="ChEBI" id="CHEBI:30616"/>
        <dbReference type="ChEBI" id="CHEBI:33019"/>
        <dbReference type="ChEBI" id="CHEBI:58048"/>
        <dbReference type="ChEBI" id="CHEBI:58359"/>
        <dbReference type="ChEBI" id="CHEBI:456215"/>
        <dbReference type="EC" id="6.3.5.4"/>
    </reaction>
</comment>
<reference evidence="9 10" key="1">
    <citation type="submission" date="2024-08" db="EMBL/GenBank/DDBJ databases">
        <title>Whole-genome sequencing of halo(alkali)philic microorganisms from hypersaline lakes.</title>
        <authorList>
            <person name="Sorokin D.Y."/>
            <person name="Merkel A.Y."/>
            <person name="Messina E."/>
            <person name="Yakimov M."/>
        </authorList>
    </citation>
    <scope>NUCLEOTIDE SEQUENCE [LARGE SCALE GENOMIC DNA]</scope>
    <source>
        <strain evidence="9 10">AB-hyl4</strain>
    </source>
</reference>
<dbReference type="Pfam" id="PF00733">
    <property type="entry name" value="Asn_synthase"/>
    <property type="match status" value="1"/>
</dbReference>
<dbReference type="Gene3D" id="3.40.50.620">
    <property type="entry name" value="HUPs"/>
    <property type="match status" value="1"/>
</dbReference>
<dbReference type="PANTHER" id="PTHR43284">
    <property type="entry name" value="ASPARAGINE SYNTHETASE (GLUTAMINE-HYDROLYZING)"/>
    <property type="match status" value="1"/>
</dbReference>
<organism evidence="9 10">
    <name type="scientific">Natronomicrosphaera hydrolytica</name>
    <dbReference type="NCBI Taxonomy" id="3242702"/>
    <lineage>
        <taxon>Bacteria</taxon>
        <taxon>Pseudomonadati</taxon>
        <taxon>Planctomycetota</taxon>
        <taxon>Phycisphaerae</taxon>
        <taxon>Phycisphaerales</taxon>
        <taxon>Phycisphaeraceae</taxon>
        <taxon>Natronomicrosphaera</taxon>
    </lineage>
</organism>
<name>A0ABV4U6E4_9BACT</name>
<dbReference type="CDD" id="cd01991">
    <property type="entry name" value="Asn_synthase_B_C"/>
    <property type="match status" value="1"/>
</dbReference>
<keyword evidence="6" id="KW-0315">Glutamine amidotransferase</keyword>
<evidence type="ECO:0000313" key="9">
    <source>
        <dbReference type="EMBL" id="MFA9479106.1"/>
    </source>
</evidence>
<dbReference type="InterPro" id="IPR006426">
    <property type="entry name" value="Asn_synth_AEB"/>
</dbReference>
<evidence type="ECO:0000256" key="3">
    <source>
        <dbReference type="ARBA" id="ARBA00012737"/>
    </source>
</evidence>
<evidence type="ECO:0000256" key="2">
    <source>
        <dbReference type="ARBA" id="ARBA00005752"/>
    </source>
</evidence>
<evidence type="ECO:0000313" key="10">
    <source>
        <dbReference type="Proteomes" id="UP001575105"/>
    </source>
</evidence>
<dbReference type="CDD" id="cd00712">
    <property type="entry name" value="AsnB"/>
    <property type="match status" value="1"/>
</dbReference>
<dbReference type="PANTHER" id="PTHR43284:SF1">
    <property type="entry name" value="ASPARAGINE SYNTHETASE"/>
    <property type="match status" value="1"/>
</dbReference>
<keyword evidence="5" id="KW-0067">ATP-binding</keyword>
<comment type="caution">
    <text evidence="9">The sequence shown here is derived from an EMBL/GenBank/DDBJ whole genome shotgun (WGS) entry which is preliminary data.</text>
</comment>
<evidence type="ECO:0000259" key="8">
    <source>
        <dbReference type="PROSITE" id="PS51278"/>
    </source>
</evidence>
<comment type="pathway">
    <text evidence="1">Amino-acid biosynthesis; L-asparagine biosynthesis; L-asparagine from L-aspartate (L-Gln route): step 1/1.</text>
</comment>
<evidence type="ECO:0000256" key="4">
    <source>
        <dbReference type="ARBA" id="ARBA00022741"/>
    </source>
</evidence>
<dbReference type="InterPro" id="IPR001962">
    <property type="entry name" value="Asn_synthase"/>
</dbReference>
<evidence type="ECO:0000256" key="6">
    <source>
        <dbReference type="ARBA" id="ARBA00022962"/>
    </source>
</evidence>
<dbReference type="InterPro" id="IPR029055">
    <property type="entry name" value="Ntn_hydrolases_N"/>
</dbReference>
<evidence type="ECO:0000256" key="7">
    <source>
        <dbReference type="ARBA" id="ARBA00048741"/>
    </source>
</evidence>
<gene>
    <name evidence="9" type="primary">asnB</name>
    <name evidence="9" type="ORF">ACERK3_12510</name>
</gene>
<sequence length="626" mass="70892">MCGIAGIAPFTADVHPDMAQLHAMCHAMHHRGPDDLGVEIRDRVALGMRRLSIIDLATGQQPITNETNSVRVIFNGEIYNYPQLRQALQSQGHHFKTNSDTEVLVHLYEQHGHNLPEHLNGMFAFALHDHDRQRLLLVRDHLGIKPLYYSLDRHRLVFGSEVKVLLASNLIKRELDLDALGQLLAWEYIPAPQTLLTTVRKLEPGCLLDVDLNTGHAKQHRYWDVPIQPADRATLSSHHWADAVDCHIAQAVQRQLISDVPLGAFLSGGVDSSLVAAHMGAHAQTFSIGFNDPTYNELDWAKRVADHLNLDHDYETIAPNVVDLFDRLMPSMDDPIGDFSIFPTYLVSQHARKHVTVALTGDGGDELFGGYETYLAQAKAKQWQRIPVMLRKSILEPTIRAVPPSPQKKGLRNKAKRFVEGFEHDDTLGHARWRLFAGSATRRKLFQPDALAQLTTPPGEHIERLMQQADGADELDKALYVDIKSYLADNCLVKMDRMSMTASLEARVPLLDKDLVELAFAMPSNLKVAGGQTKALLKSVAARHVPPRCVYRPKEGFSIPIKHWLKREFRPLMEDMLAPDRIREQGIFDASTIERLKHEHLTDRANHSHLLWTLIVFHDWRQRWQV</sequence>
<dbReference type="PIRSF" id="PIRSF001589">
    <property type="entry name" value="Asn_synthetase_glu-h"/>
    <property type="match status" value="1"/>
</dbReference>
<dbReference type="Pfam" id="PF13537">
    <property type="entry name" value="GATase_7"/>
    <property type="match status" value="1"/>
</dbReference>
<proteinExistence type="inferred from homology"/>
<dbReference type="Gene3D" id="3.60.20.10">
    <property type="entry name" value="Glutamine Phosphoribosylpyrophosphate, subunit 1, domain 1"/>
    <property type="match status" value="1"/>
</dbReference>
<protein>
    <recommendedName>
        <fullName evidence="3">asparagine synthase (glutamine-hydrolyzing)</fullName>
        <ecNumber evidence="3">6.3.5.4</ecNumber>
    </recommendedName>
</protein>
<dbReference type="EC" id="6.3.5.4" evidence="3"/>
<dbReference type="PROSITE" id="PS51278">
    <property type="entry name" value="GATASE_TYPE_2"/>
    <property type="match status" value="1"/>
</dbReference>
<dbReference type="InterPro" id="IPR033738">
    <property type="entry name" value="AsnB_N"/>
</dbReference>
<dbReference type="InterPro" id="IPR017932">
    <property type="entry name" value="GATase_2_dom"/>
</dbReference>
<keyword evidence="10" id="KW-1185">Reference proteome</keyword>
<evidence type="ECO:0000256" key="1">
    <source>
        <dbReference type="ARBA" id="ARBA00005187"/>
    </source>
</evidence>
<dbReference type="RefSeq" id="WP_425346033.1">
    <property type="nucleotide sequence ID" value="NZ_JBGUBD010000007.1"/>
</dbReference>
<keyword evidence="4" id="KW-0547">Nucleotide-binding</keyword>
<dbReference type="InterPro" id="IPR051786">
    <property type="entry name" value="ASN_synthetase/amidase"/>
</dbReference>
<dbReference type="Proteomes" id="UP001575105">
    <property type="component" value="Unassembled WGS sequence"/>
</dbReference>
<feature type="domain" description="Glutamine amidotransferase type-2" evidence="8">
    <location>
        <begin position="2"/>
        <end position="213"/>
    </location>
</feature>
<dbReference type="SUPFAM" id="SSF56235">
    <property type="entry name" value="N-terminal nucleophile aminohydrolases (Ntn hydrolases)"/>
    <property type="match status" value="1"/>
</dbReference>
<keyword evidence="9" id="KW-0436">Ligase</keyword>
<comment type="similarity">
    <text evidence="2">Belongs to the asparagine synthetase family.</text>
</comment>
<dbReference type="SUPFAM" id="SSF52402">
    <property type="entry name" value="Adenine nucleotide alpha hydrolases-like"/>
    <property type="match status" value="1"/>
</dbReference>
<dbReference type="GO" id="GO:0004066">
    <property type="term" value="F:asparagine synthase (glutamine-hydrolyzing) activity"/>
    <property type="evidence" value="ECO:0007669"/>
    <property type="project" value="UniProtKB-EC"/>
</dbReference>
<accession>A0ABV4U6E4</accession>
<dbReference type="InterPro" id="IPR014729">
    <property type="entry name" value="Rossmann-like_a/b/a_fold"/>
</dbReference>
<dbReference type="NCBIfam" id="TIGR01536">
    <property type="entry name" value="asn_synth_AEB"/>
    <property type="match status" value="1"/>
</dbReference>